<keyword evidence="1" id="KW-0479">Metal-binding</keyword>
<keyword evidence="8" id="KW-1185">Reference proteome</keyword>
<dbReference type="AlphaFoldDB" id="A0A5J4ZCT9"/>
<name>A0A5J4ZCT9_9ASTE</name>
<reference evidence="7 8" key="1">
    <citation type="submission" date="2019-09" db="EMBL/GenBank/DDBJ databases">
        <title>A chromosome-level genome assembly of the Chinese tupelo Nyssa sinensis.</title>
        <authorList>
            <person name="Yang X."/>
            <person name="Kang M."/>
            <person name="Yang Y."/>
            <person name="Xiong H."/>
            <person name="Wang M."/>
            <person name="Zhang Z."/>
            <person name="Wang Z."/>
            <person name="Wu H."/>
            <person name="Ma T."/>
            <person name="Liu J."/>
            <person name="Xi Z."/>
        </authorList>
    </citation>
    <scope>NUCLEOTIDE SEQUENCE [LARGE SCALE GENOMIC DNA]</scope>
    <source>
        <strain evidence="7">J267</strain>
        <tissue evidence="7">Leaf</tissue>
    </source>
</reference>
<keyword evidence="2 4" id="KW-0863">Zinc-finger</keyword>
<evidence type="ECO:0000256" key="2">
    <source>
        <dbReference type="ARBA" id="ARBA00022771"/>
    </source>
</evidence>
<feature type="domain" description="BED-type" evidence="6">
    <location>
        <begin position="152"/>
        <end position="209"/>
    </location>
</feature>
<evidence type="ECO:0000313" key="7">
    <source>
        <dbReference type="EMBL" id="KAA8515071.1"/>
    </source>
</evidence>
<dbReference type="GO" id="GO:0005634">
    <property type="term" value="C:nucleus"/>
    <property type="evidence" value="ECO:0007669"/>
    <property type="project" value="TreeGrafter"/>
</dbReference>
<feature type="compositionally biased region" description="Polar residues" evidence="5">
    <location>
        <begin position="74"/>
        <end position="95"/>
    </location>
</feature>
<proteinExistence type="predicted"/>
<gene>
    <name evidence="7" type="ORF">F0562_018142</name>
</gene>
<dbReference type="GO" id="GO:0006357">
    <property type="term" value="P:regulation of transcription by RNA polymerase II"/>
    <property type="evidence" value="ECO:0007669"/>
    <property type="project" value="TreeGrafter"/>
</dbReference>
<dbReference type="PANTHER" id="PTHR34396">
    <property type="entry name" value="OS03G0264950 PROTEIN-RELATED"/>
    <property type="match status" value="1"/>
</dbReference>
<dbReference type="GO" id="GO:0008270">
    <property type="term" value="F:zinc ion binding"/>
    <property type="evidence" value="ECO:0007669"/>
    <property type="project" value="UniProtKB-KW"/>
</dbReference>
<sequence length="210" mass="23713">MVAEISRLMRPENTCFGSGDHRVRRKRLELRRTIRDRSGRSRASAITDNDTTRVGLVGASASATVSDMSIGQPGFTSQEQDSCTPFSFEESSTSPLMEDIDKDGIDVGDISNDERNNGNDEGNNENMRNEKIDTQNEDADPHKHAFQRKPRKRTSTIWNDFEEVVDTYGSKKAKCNYCLAKFNMHSTGAATQFHRHLKRCTHVNLLVRSK</sequence>
<organism evidence="7 8">
    <name type="scientific">Nyssa sinensis</name>
    <dbReference type="NCBI Taxonomy" id="561372"/>
    <lineage>
        <taxon>Eukaryota</taxon>
        <taxon>Viridiplantae</taxon>
        <taxon>Streptophyta</taxon>
        <taxon>Embryophyta</taxon>
        <taxon>Tracheophyta</taxon>
        <taxon>Spermatophyta</taxon>
        <taxon>Magnoliopsida</taxon>
        <taxon>eudicotyledons</taxon>
        <taxon>Gunneridae</taxon>
        <taxon>Pentapetalae</taxon>
        <taxon>asterids</taxon>
        <taxon>Cornales</taxon>
        <taxon>Nyssaceae</taxon>
        <taxon>Nyssa</taxon>
    </lineage>
</organism>
<accession>A0A5J4ZCT9</accession>
<evidence type="ECO:0000256" key="1">
    <source>
        <dbReference type="ARBA" id="ARBA00022723"/>
    </source>
</evidence>
<evidence type="ECO:0000256" key="5">
    <source>
        <dbReference type="SAM" id="MobiDB-lite"/>
    </source>
</evidence>
<dbReference type="InterPro" id="IPR003656">
    <property type="entry name" value="Znf_BED"/>
</dbReference>
<dbReference type="PANTHER" id="PTHR34396:SF25">
    <property type="entry name" value="BOUNDARY ELEMENT ASSOCIATED FACTOR"/>
    <property type="match status" value="1"/>
</dbReference>
<evidence type="ECO:0000313" key="8">
    <source>
        <dbReference type="Proteomes" id="UP000325577"/>
    </source>
</evidence>
<dbReference type="PROSITE" id="PS50808">
    <property type="entry name" value="ZF_BED"/>
    <property type="match status" value="1"/>
</dbReference>
<evidence type="ECO:0000256" key="4">
    <source>
        <dbReference type="PROSITE-ProRule" id="PRU00027"/>
    </source>
</evidence>
<dbReference type="Proteomes" id="UP000325577">
    <property type="component" value="Linkage Group LG9"/>
</dbReference>
<dbReference type="SMART" id="SM00614">
    <property type="entry name" value="ZnF_BED"/>
    <property type="match status" value="1"/>
</dbReference>
<evidence type="ECO:0000259" key="6">
    <source>
        <dbReference type="PROSITE" id="PS50808"/>
    </source>
</evidence>
<dbReference type="InterPro" id="IPR053031">
    <property type="entry name" value="Cuticle_assoc_protein"/>
</dbReference>
<dbReference type="GO" id="GO:1990837">
    <property type="term" value="F:sequence-specific double-stranded DNA binding"/>
    <property type="evidence" value="ECO:0007669"/>
    <property type="project" value="TreeGrafter"/>
</dbReference>
<protein>
    <recommendedName>
        <fullName evidence="6">BED-type domain-containing protein</fullName>
    </recommendedName>
</protein>
<dbReference type="EMBL" id="CM018052">
    <property type="protein sequence ID" value="KAA8515071.1"/>
    <property type="molecule type" value="Genomic_DNA"/>
</dbReference>
<dbReference type="OrthoDB" id="1721065at2759"/>
<feature type="region of interest" description="Disordered" evidence="5">
    <location>
        <begin position="74"/>
        <end position="127"/>
    </location>
</feature>
<keyword evidence="3" id="KW-0862">Zinc</keyword>
<evidence type="ECO:0000256" key="3">
    <source>
        <dbReference type="ARBA" id="ARBA00022833"/>
    </source>
</evidence>